<comment type="caution">
    <text evidence="6">The sequence shown here is derived from an EMBL/GenBank/DDBJ whole genome shotgun (WGS) entry which is preliminary data.</text>
</comment>
<comment type="similarity">
    <text evidence="2 4">Belongs to the FliE family.</text>
</comment>
<dbReference type="AlphaFoldDB" id="A0A069REH3"/>
<keyword evidence="3 4" id="KW-0975">Bacterial flagellum</keyword>
<dbReference type="NCBIfam" id="TIGR00205">
    <property type="entry name" value="fliE"/>
    <property type="match status" value="1"/>
</dbReference>
<dbReference type="Proteomes" id="UP000027946">
    <property type="component" value="Unassembled WGS sequence"/>
</dbReference>
<accession>A0A069REH3</accession>
<evidence type="ECO:0000313" key="6">
    <source>
        <dbReference type="EMBL" id="KDR95158.1"/>
    </source>
</evidence>
<keyword evidence="7" id="KW-1185">Reference proteome</keyword>
<protein>
    <recommendedName>
        <fullName evidence="4 5">Flagellar hook-basal body complex protein FliE</fullName>
    </recommendedName>
</protein>
<reference evidence="6 7" key="1">
    <citation type="submission" date="2014-03" db="EMBL/GenBank/DDBJ databases">
        <title>Genome sequence of Clostridium litorale W6, DSM 5388.</title>
        <authorList>
            <person name="Poehlein A."/>
            <person name="Jagirdar A."/>
            <person name="Khonsari B."/>
            <person name="Chibani C.M."/>
            <person name="Gutierrez Gutierrez D.A."/>
            <person name="Davydova E."/>
            <person name="Alghaithi H.S."/>
            <person name="Nair K.P."/>
            <person name="Dhamotharan K."/>
            <person name="Chandran L."/>
            <person name="G W."/>
            <person name="Daniel R."/>
        </authorList>
    </citation>
    <scope>NUCLEOTIDE SEQUENCE [LARGE SCALE GENOMIC DNA]</scope>
    <source>
        <strain evidence="6 7">W6</strain>
    </source>
</reference>
<comment type="subcellular location">
    <subcellularLocation>
        <location evidence="1 4">Bacterial flagellum basal body</location>
    </subcellularLocation>
</comment>
<dbReference type="OrthoDB" id="9812413at2"/>
<dbReference type="PANTHER" id="PTHR34653">
    <property type="match status" value="1"/>
</dbReference>
<dbReference type="eggNOG" id="COG1677">
    <property type="taxonomic scope" value="Bacteria"/>
</dbReference>
<evidence type="ECO:0000256" key="2">
    <source>
        <dbReference type="ARBA" id="ARBA00009272"/>
    </source>
</evidence>
<evidence type="ECO:0000313" key="7">
    <source>
        <dbReference type="Proteomes" id="UP000027946"/>
    </source>
</evidence>
<evidence type="ECO:0000256" key="3">
    <source>
        <dbReference type="ARBA" id="ARBA00023143"/>
    </source>
</evidence>
<sequence>MQIRGFDSFANATAIQNKKNDLGGNFKEAFINALYSASELEQKQESLRVDFVNGELENMHDLTIATQKADIAIQTVAEVRNKVIDAYKEIMRMQI</sequence>
<dbReference type="PANTHER" id="PTHR34653:SF1">
    <property type="entry name" value="FLAGELLAR HOOK-BASAL BODY COMPLEX PROTEIN FLIE"/>
    <property type="match status" value="1"/>
</dbReference>
<dbReference type="GO" id="GO:0009425">
    <property type="term" value="C:bacterial-type flagellum basal body"/>
    <property type="evidence" value="ECO:0007669"/>
    <property type="project" value="UniProtKB-SubCell"/>
</dbReference>
<dbReference type="RefSeq" id="WP_038265172.1">
    <property type="nucleotide sequence ID" value="NZ_FSRH01000002.1"/>
</dbReference>
<dbReference type="HAMAP" id="MF_00724">
    <property type="entry name" value="FliE"/>
    <property type="match status" value="1"/>
</dbReference>
<name>A0A069REH3_PEPLI</name>
<evidence type="ECO:0000256" key="1">
    <source>
        <dbReference type="ARBA" id="ARBA00004117"/>
    </source>
</evidence>
<dbReference type="GO" id="GO:0003774">
    <property type="term" value="F:cytoskeletal motor activity"/>
    <property type="evidence" value="ECO:0007669"/>
    <property type="project" value="InterPro"/>
</dbReference>
<proteinExistence type="inferred from homology"/>
<dbReference type="EMBL" id="JJMM01000011">
    <property type="protein sequence ID" value="KDR95158.1"/>
    <property type="molecule type" value="Genomic_DNA"/>
</dbReference>
<dbReference type="GO" id="GO:0071973">
    <property type="term" value="P:bacterial-type flagellum-dependent cell motility"/>
    <property type="evidence" value="ECO:0007669"/>
    <property type="project" value="InterPro"/>
</dbReference>
<dbReference type="PRINTS" id="PR01006">
    <property type="entry name" value="FLGHOOKFLIE"/>
</dbReference>
<organism evidence="6 7">
    <name type="scientific">Peptoclostridium litorale DSM 5388</name>
    <dbReference type="NCBI Taxonomy" id="1121324"/>
    <lineage>
        <taxon>Bacteria</taxon>
        <taxon>Bacillati</taxon>
        <taxon>Bacillota</taxon>
        <taxon>Clostridia</taxon>
        <taxon>Peptostreptococcales</taxon>
        <taxon>Peptoclostridiaceae</taxon>
        <taxon>Peptoclostridium</taxon>
    </lineage>
</organism>
<dbReference type="STRING" id="1121324.CLIT_11c01870"/>
<dbReference type="InterPro" id="IPR001624">
    <property type="entry name" value="FliE"/>
</dbReference>
<gene>
    <name evidence="4" type="primary">fliE</name>
    <name evidence="6" type="ORF">CLIT_11c01870</name>
</gene>
<evidence type="ECO:0000256" key="5">
    <source>
        <dbReference type="NCBIfam" id="TIGR00205"/>
    </source>
</evidence>
<dbReference type="Pfam" id="PF02049">
    <property type="entry name" value="FliE"/>
    <property type="match status" value="1"/>
</dbReference>
<dbReference type="GO" id="GO:0005198">
    <property type="term" value="F:structural molecule activity"/>
    <property type="evidence" value="ECO:0007669"/>
    <property type="project" value="UniProtKB-UniRule"/>
</dbReference>
<evidence type="ECO:0000256" key="4">
    <source>
        <dbReference type="HAMAP-Rule" id="MF_00724"/>
    </source>
</evidence>